<accession>A0A8X6KAS8</accession>
<organism evidence="1 2">
    <name type="scientific">Trichonephila clavata</name>
    <name type="common">Joro spider</name>
    <name type="synonym">Nephila clavata</name>
    <dbReference type="NCBI Taxonomy" id="2740835"/>
    <lineage>
        <taxon>Eukaryota</taxon>
        <taxon>Metazoa</taxon>
        <taxon>Ecdysozoa</taxon>
        <taxon>Arthropoda</taxon>
        <taxon>Chelicerata</taxon>
        <taxon>Arachnida</taxon>
        <taxon>Araneae</taxon>
        <taxon>Araneomorphae</taxon>
        <taxon>Entelegynae</taxon>
        <taxon>Araneoidea</taxon>
        <taxon>Nephilidae</taxon>
        <taxon>Trichonephila</taxon>
    </lineage>
</organism>
<gene>
    <name evidence="1" type="ORF">TNCT_265971</name>
</gene>
<keyword evidence="2" id="KW-1185">Reference proteome</keyword>
<comment type="caution">
    <text evidence="1">The sequence shown here is derived from an EMBL/GenBank/DDBJ whole genome shotgun (WGS) entry which is preliminary data.</text>
</comment>
<proteinExistence type="predicted"/>
<evidence type="ECO:0000313" key="2">
    <source>
        <dbReference type="Proteomes" id="UP000887116"/>
    </source>
</evidence>
<dbReference type="Proteomes" id="UP000887116">
    <property type="component" value="Unassembled WGS sequence"/>
</dbReference>
<dbReference type="AlphaFoldDB" id="A0A8X6KAS8"/>
<sequence length="77" mass="8714">MFNYCCLKHYSSSEDLIPTSATGQKSISNYVEMDELIDRDAIMDHHSPPPNLTFPCTNAGLFVVPHFLQRNKRLLSG</sequence>
<name>A0A8X6KAS8_TRICU</name>
<dbReference type="EMBL" id="BMAO01010581">
    <property type="protein sequence ID" value="GFQ68106.1"/>
    <property type="molecule type" value="Genomic_DNA"/>
</dbReference>
<evidence type="ECO:0000313" key="1">
    <source>
        <dbReference type="EMBL" id="GFQ68106.1"/>
    </source>
</evidence>
<protein>
    <submittedName>
        <fullName evidence="1">Uncharacterized protein</fullName>
    </submittedName>
</protein>
<reference evidence="1" key="1">
    <citation type="submission" date="2020-07" db="EMBL/GenBank/DDBJ databases">
        <title>Multicomponent nature underlies the extraordinary mechanical properties of spider dragline silk.</title>
        <authorList>
            <person name="Kono N."/>
            <person name="Nakamura H."/>
            <person name="Mori M."/>
            <person name="Yoshida Y."/>
            <person name="Ohtoshi R."/>
            <person name="Malay A.D."/>
            <person name="Moran D.A.P."/>
            <person name="Tomita M."/>
            <person name="Numata K."/>
            <person name="Arakawa K."/>
        </authorList>
    </citation>
    <scope>NUCLEOTIDE SEQUENCE</scope>
</reference>